<organism evidence="4 5">
    <name type="scientific">Desulfomicrobium apsheronum</name>
    <dbReference type="NCBI Taxonomy" id="52560"/>
    <lineage>
        <taxon>Bacteria</taxon>
        <taxon>Pseudomonadati</taxon>
        <taxon>Thermodesulfobacteriota</taxon>
        <taxon>Desulfovibrionia</taxon>
        <taxon>Desulfovibrionales</taxon>
        <taxon>Desulfomicrobiaceae</taxon>
        <taxon>Desulfomicrobium</taxon>
    </lineage>
</organism>
<comment type="caution">
    <text evidence="1">Lacks conserved residue(s) required for the propagation of feature annotation.</text>
</comment>
<protein>
    <submittedName>
        <fullName evidence="4">Two component transcriptional regulator, LytTR family</fullName>
    </submittedName>
</protein>
<dbReference type="InterPro" id="IPR046947">
    <property type="entry name" value="LytR-like"/>
</dbReference>
<keyword evidence="5" id="KW-1185">Reference proteome</keyword>
<feature type="domain" description="Response regulatory" evidence="2">
    <location>
        <begin position="5"/>
        <end position="120"/>
    </location>
</feature>
<accession>A0A1I3MY94</accession>
<dbReference type="InterPro" id="IPR007492">
    <property type="entry name" value="LytTR_DNA-bd_dom"/>
</dbReference>
<dbReference type="SMART" id="SM00448">
    <property type="entry name" value="REC"/>
    <property type="match status" value="1"/>
</dbReference>
<dbReference type="PROSITE" id="PS50930">
    <property type="entry name" value="HTH_LYTTR"/>
    <property type="match status" value="1"/>
</dbReference>
<dbReference type="GO" id="GO:0000156">
    <property type="term" value="F:phosphorelay response regulator activity"/>
    <property type="evidence" value="ECO:0007669"/>
    <property type="project" value="InterPro"/>
</dbReference>
<dbReference type="SUPFAM" id="SSF52172">
    <property type="entry name" value="CheY-like"/>
    <property type="match status" value="1"/>
</dbReference>
<dbReference type="EMBL" id="FORX01000001">
    <property type="protein sequence ID" value="SFJ01929.1"/>
    <property type="molecule type" value="Genomic_DNA"/>
</dbReference>
<dbReference type="Proteomes" id="UP000198635">
    <property type="component" value="Unassembled WGS sequence"/>
</dbReference>
<feature type="domain" description="HTH LytTR-type" evidence="3">
    <location>
        <begin position="179"/>
        <end position="285"/>
    </location>
</feature>
<dbReference type="OrthoDB" id="9781059at2"/>
<dbReference type="RefSeq" id="WP_092189930.1">
    <property type="nucleotide sequence ID" value="NZ_FORX01000001.1"/>
</dbReference>
<evidence type="ECO:0000256" key="1">
    <source>
        <dbReference type="PROSITE-ProRule" id="PRU00169"/>
    </source>
</evidence>
<evidence type="ECO:0000259" key="2">
    <source>
        <dbReference type="PROSITE" id="PS50110"/>
    </source>
</evidence>
<dbReference type="STRING" id="52560.SAMN04488082_101114"/>
<dbReference type="Gene3D" id="3.40.50.2300">
    <property type="match status" value="1"/>
</dbReference>
<dbReference type="PROSITE" id="PS50110">
    <property type="entry name" value="RESPONSE_REGULATORY"/>
    <property type="match status" value="1"/>
</dbReference>
<name>A0A1I3MY94_9BACT</name>
<evidence type="ECO:0000313" key="5">
    <source>
        <dbReference type="Proteomes" id="UP000198635"/>
    </source>
</evidence>
<dbReference type="PANTHER" id="PTHR37299">
    <property type="entry name" value="TRANSCRIPTIONAL REGULATOR-RELATED"/>
    <property type="match status" value="1"/>
</dbReference>
<dbReference type="Pfam" id="PF00072">
    <property type="entry name" value="Response_reg"/>
    <property type="match status" value="1"/>
</dbReference>
<dbReference type="PANTHER" id="PTHR37299:SF1">
    <property type="entry name" value="STAGE 0 SPORULATION PROTEIN A HOMOLOG"/>
    <property type="match status" value="1"/>
</dbReference>
<dbReference type="GO" id="GO:0003677">
    <property type="term" value="F:DNA binding"/>
    <property type="evidence" value="ECO:0007669"/>
    <property type="project" value="InterPro"/>
</dbReference>
<sequence length="285" mass="32596">MSKLKALLLHPDPEVRSQLRDMLSPVKEIAVLGEAVSSFEALEMLAFIPYDVFFMGTDLPHGVSGMELAAHLAQGDDPPALIFLATEEDQAFTAFELGAADYLLWPANANRFARSIERLRPLLPRKKASPPTQPLQARQHISEETVQLSMGDDEEEVFVNALRQAWDMSRERSPEIEKLPVNQEGRHILIPYTQIVYVEAYEDYSFVHTAQDRFLTSYRLKNLEARLRPHRFCRVHRKYLVNLDMVTEIASMPGGNFMLRTAGRKKIELPVSRRRIGELKKILQL</sequence>
<dbReference type="Gene3D" id="2.40.50.1020">
    <property type="entry name" value="LytTr DNA-binding domain"/>
    <property type="match status" value="1"/>
</dbReference>
<evidence type="ECO:0000313" key="4">
    <source>
        <dbReference type="EMBL" id="SFJ01929.1"/>
    </source>
</evidence>
<dbReference type="InterPro" id="IPR011006">
    <property type="entry name" value="CheY-like_superfamily"/>
</dbReference>
<dbReference type="SMART" id="SM00850">
    <property type="entry name" value="LytTR"/>
    <property type="match status" value="1"/>
</dbReference>
<dbReference type="Pfam" id="PF04397">
    <property type="entry name" value="LytTR"/>
    <property type="match status" value="1"/>
</dbReference>
<proteinExistence type="predicted"/>
<reference evidence="5" key="1">
    <citation type="submission" date="2016-10" db="EMBL/GenBank/DDBJ databases">
        <authorList>
            <person name="Varghese N."/>
            <person name="Submissions S."/>
        </authorList>
    </citation>
    <scope>NUCLEOTIDE SEQUENCE [LARGE SCALE GENOMIC DNA]</scope>
    <source>
        <strain evidence="5">DSM 5918</strain>
    </source>
</reference>
<dbReference type="InterPro" id="IPR001789">
    <property type="entry name" value="Sig_transdc_resp-reg_receiver"/>
</dbReference>
<gene>
    <name evidence="4" type="ORF">SAMN04488082_101114</name>
</gene>
<dbReference type="AlphaFoldDB" id="A0A1I3MY94"/>
<evidence type="ECO:0000259" key="3">
    <source>
        <dbReference type="PROSITE" id="PS50930"/>
    </source>
</evidence>